<reference evidence="1 2" key="1">
    <citation type="journal article" date="2019" name="Sci. Rep.">
        <title>Orb-weaving spider Araneus ventricosus genome elucidates the spidroin gene catalogue.</title>
        <authorList>
            <person name="Kono N."/>
            <person name="Nakamura H."/>
            <person name="Ohtoshi R."/>
            <person name="Moran D.A.P."/>
            <person name="Shinohara A."/>
            <person name="Yoshida Y."/>
            <person name="Fujiwara M."/>
            <person name="Mori M."/>
            <person name="Tomita M."/>
            <person name="Arakawa K."/>
        </authorList>
    </citation>
    <scope>NUCLEOTIDE SEQUENCE [LARGE SCALE GENOMIC DNA]</scope>
</reference>
<evidence type="ECO:0000313" key="2">
    <source>
        <dbReference type="Proteomes" id="UP000499080"/>
    </source>
</evidence>
<gene>
    <name evidence="1" type="ORF">AVEN_208898_1</name>
</gene>
<comment type="caution">
    <text evidence="1">The sequence shown here is derived from an EMBL/GenBank/DDBJ whole genome shotgun (WGS) entry which is preliminary data.</text>
</comment>
<protein>
    <submittedName>
        <fullName evidence="1">Uncharacterized protein</fullName>
    </submittedName>
</protein>
<dbReference type="AlphaFoldDB" id="A0A4Y2F2J1"/>
<dbReference type="EMBL" id="BGPR01000768">
    <property type="protein sequence ID" value="GBM34738.1"/>
    <property type="molecule type" value="Genomic_DNA"/>
</dbReference>
<sequence length="92" mass="10727">MCRRMTGEFVHSASVNCRGGPSCRIVAGFKKNIQRKFKVELGLLLDNPKQRFRKSDDGNIARRSFSDLEFFLDCFTNRWSRCRIHLKVDSDI</sequence>
<keyword evidence="2" id="KW-1185">Reference proteome</keyword>
<dbReference type="Proteomes" id="UP000499080">
    <property type="component" value="Unassembled WGS sequence"/>
</dbReference>
<organism evidence="1 2">
    <name type="scientific">Araneus ventricosus</name>
    <name type="common">Orbweaver spider</name>
    <name type="synonym">Epeira ventricosa</name>
    <dbReference type="NCBI Taxonomy" id="182803"/>
    <lineage>
        <taxon>Eukaryota</taxon>
        <taxon>Metazoa</taxon>
        <taxon>Ecdysozoa</taxon>
        <taxon>Arthropoda</taxon>
        <taxon>Chelicerata</taxon>
        <taxon>Arachnida</taxon>
        <taxon>Araneae</taxon>
        <taxon>Araneomorphae</taxon>
        <taxon>Entelegynae</taxon>
        <taxon>Araneoidea</taxon>
        <taxon>Araneidae</taxon>
        <taxon>Araneus</taxon>
    </lineage>
</organism>
<accession>A0A4Y2F2J1</accession>
<name>A0A4Y2F2J1_ARAVE</name>
<evidence type="ECO:0000313" key="1">
    <source>
        <dbReference type="EMBL" id="GBM34738.1"/>
    </source>
</evidence>
<dbReference type="OrthoDB" id="8193306at2759"/>
<proteinExistence type="predicted"/>